<dbReference type="STRING" id="1325735.A0A428UFQ8"/>
<dbReference type="GO" id="GO:0009117">
    <property type="term" value="P:nucleotide metabolic process"/>
    <property type="evidence" value="ECO:0007669"/>
    <property type="project" value="InterPro"/>
</dbReference>
<evidence type="ECO:0000259" key="2">
    <source>
        <dbReference type="Pfam" id="PF19327"/>
    </source>
</evidence>
<evidence type="ECO:0000259" key="1">
    <source>
        <dbReference type="Pfam" id="PF09830"/>
    </source>
</evidence>
<sequence>MARMSYPCRHRTLWNPCTQVPRPLSFSPAPDTNNLSGQAGSYRQLVTPLLGRHRLSLQYTFSRDKMPGILPINDLPRLVSAAFSRALAQKELTFYSTEVTVLTLGGVPFQVRFAPGLSRKPEPGAAPAASQPPAQAETDPYGILKADEYLVEEVNRQHRLEARKARMLANDVFKNPPEALRIADLGPSHYLVLNKFAIAAEHFILATNEFKDQDHLLERDDFAAIRACIDAYDNPDGGDGLFTFFNSGEFSGASQAHRHVQMIPISRMKDGLGPDSPWSVVADMLTVKDKQFGTITAHLPFTVVARNTSGMDADELHRTYLDMYQKGCMVEATVTLHPKHEIEPPLEGPSRISYNLAMTKDTMVLLPRLSDKIHLEDAEGKPLGVKLSVNGTILAGTVLVKEEHDYRVIQKFPRALKRGLERIGVPSYLYPGPLSL</sequence>
<name>A0A428UFQ8_9HYPO</name>
<accession>A0A428UFQ8</accession>
<reference evidence="3 4" key="1">
    <citation type="submission" date="2017-06" db="EMBL/GenBank/DDBJ databases">
        <title>Comparative genomic analysis of Ambrosia Fusariam Clade fungi.</title>
        <authorList>
            <person name="Stajich J.E."/>
            <person name="Carrillo J."/>
            <person name="Kijimoto T."/>
            <person name="Eskalen A."/>
            <person name="O'Donnell K."/>
            <person name="Kasson M."/>
        </authorList>
    </citation>
    <scope>NUCLEOTIDE SEQUENCE [LARGE SCALE GENOMIC DNA]</scope>
    <source>
        <strain evidence="3 4">NRRL62579</strain>
    </source>
</reference>
<evidence type="ECO:0000313" key="4">
    <source>
        <dbReference type="Proteomes" id="UP000287144"/>
    </source>
</evidence>
<proteinExistence type="predicted"/>
<dbReference type="PANTHER" id="PTHR38420:SF3">
    <property type="entry name" value="5',5'''-P-1,P-4-TETRAPHOSPHATE PHOSPHORYLASE 2"/>
    <property type="match status" value="1"/>
</dbReference>
<dbReference type="SUPFAM" id="SSF54197">
    <property type="entry name" value="HIT-like"/>
    <property type="match status" value="1"/>
</dbReference>
<dbReference type="InterPro" id="IPR036265">
    <property type="entry name" value="HIT-like_sf"/>
</dbReference>
<dbReference type="Gene3D" id="3.30.428.70">
    <property type="match status" value="1"/>
</dbReference>
<dbReference type="Pfam" id="PF19327">
    <property type="entry name" value="Ap4A_phos_N"/>
    <property type="match status" value="1"/>
</dbReference>
<feature type="domain" description="ATP adenylyltransferase C-terminal" evidence="1">
    <location>
        <begin position="298"/>
        <end position="426"/>
    </location>
</feature>
<dbReference type="InterPro" id="IPR045759">
    <property type="entry name" value="Ap4A_phos1/2_N"/>
</dbReference>
<organism evidence="3 4">
    <name type="scientific">Fusarium oligoseptatum</name>
    <dbReference type="NCBI Taxonomy" id="2604345"/>
    <lineage>
        <taxon>Eukaryota</taxon>
        <taxon>Fungi</taxon>
        <taxon>Dikarya</taxon>
        <taxon>Ascomycota</taxon>
        <taxon>Pezizomycotina</taxon>
        <taxon>Sordariomycetes</taxon>
        <taxon>Hypocreomycetidae</taxon>
        <taxon>Hypocreales</taxon>
        <taxon>Nectriaceae</taxon>
        <taxon>Fusarium</taxon>
        <taxon>Fusarium solani species complex</taxon>
    </lineage>
</organism>
<dbReference type="GO" id="GO:0005524">
    <property type="term" value="F:ATP binding"/>
    <property type="evidence" value="ECO:0007669"/>
    <property type="project" value="InterPro"/>
</dbReference>
<comment type="caution">
    <text evidence="3">The sequence shown here is derived from an EMBL/GenBank/DDBJ whole genome shotgun (WGS) entry which is preliminary data.</text>
</comment>
<dbReference type="Proteomes" id="UP000287144">
    <property type="component" value="Unassembled WGS sequence"/>
</dbReference>
<dbReference type="InterPro" id="IPR019200">
    <property type="entry name" value="ATP_adenylylTrfase_C"/>
</dbReference>
<evidence type="ECO:0000313" key="3">
    <source>
        <dbReference type="EMBL" id="RSM13092.1"/>
    </source>
</evidence>
<dbReference type="InterPro" id="IPR043171">
    <property type="entry name" value="Ap4A_phos1/2-like"/>
</dbReference>
<dbReference type="GO" id="GO:0003877">
    <property type="term" value="F:ATP:ADP adenylyltransferase activity"/>
    <property type="evidence" value="ECO:0007669"/>
    <property type="project" value="InterPro"/>
</dbReference>
<dbReference type="Pfam" id="PF09830">
    <property type="entry name" value="ATP_transf"/>
    <property type="match status" value="1"/>
</dbReference>
<dbReference type="AlphaFoldDB" id="A0A428UFQ8"/>
<protein>
    <submittedName>
        <fullName evidence="3">Uncharacterized protein</fullName>
    </submittedName>
</protein>
<dbReference type="EMBL" id="NKCK01000011">
    <property type="protein sequence ID" value="RSM13092.1"/>
    <property type="molecule type" value="Genomic_DNA"/>
</dbReference>
<dbReference type="InterPro" id="IPR009163">
    <property type="entry name" value="Ap4A_phos1/2"/>
</dbReference>
<gene>
    <name evidence="3" type="ORF">CEP52_002113</name>
</gene>
<dbReference type="PANTHER" id="PTHR38420">
    <property type="entry name" value="AP-4-A PHOSPHORYLASE II"/>
    <property type="match status" value="1"/>
</dbReference>
<keyword evidence="4" id="KW-1185">Reference proteome</keyword>
<feature type="domain" description="Ap4A phosphorylase 1/2 N-terminal" evidence="2">
    <location>
        <begin position="155"/>
        <end position="269"/>
    </location>
</feature>